<dbReference type="Proteomes" id="UP001203297">
    <property type="component" value="Unassembled WGS sequence"/>
</dbReference>
<sequence length="174" mass="19011">MKPDDAVDVLSAVEDLNLKKPRQFTPRVDPMPLPVFTTAARRTTDTVDDGTTLWARTEDEEHDRTRGSLSAAHPDLLHASVTAGVFAETRTNPDPIMLRQSMPRVEDIYEHPDQKGIRRTRKSTPACGNETRPDDTAALSAAEDETTSNDAAASSAAEEKTKPDDTAALRAVED</sequence>
<reference evidence="2" key="1">
    <citation type="journal article" date="2022" name="New Phytol.">
        <title>Evolutionary transition to the ectomycorrhizal habit in the genomes of a hyperdiverse lineage of mushroom-forming fungi.</title>
        <authorList>
            <person name="Looney B."/>
            <person name="Miyauchi S."/>
            <person name="Morin E."/>
            <person name="Drula E."/>
            <person name="Courty P.E."/>
            <person name="Kohler A."/>
            <person name="Kuo A."/>
            <person name="LaButti K."/>
            <person name="Pangilinan J."/>
            <person name="Lipzen A."/>
            <person name="Riley R."/>
            <person name="Andreopoulos W."/>
            <person name="He G."/>
            <person name="Johnson J."/>
            <person name="Nolan M."/>
            <person name="Tritt A."/>
            <person name="Barry K.W."/>
            <person name="Grigoriev I.V."/>
            <person name="Nagy L.G."/>
            <person name="Hibbett D."/>
            <person name="Henrissat B."/>
            <person name="Matheny P.B."/>
            <person name="Labbe J."/>
            <person name="Martin F.M."/>
        </authorList>
    </citation>
    <scope>NUCLEOTIDE SEQUENCE</scope>
    <source>
        <strain evidence="2">BPL690</strain>
    </source>
</reference>
<evidence type="ECO:0000256" key="1">
    <source>
        <dbReference type="SAM" id="MobiDB-lite"/>
    </source>
</evidence>
<gene>
    <name evidence="2" type="ORF">B0F90DRAFT_1818261</name>
</gene>
<evidence type="ECO:0000313" key="2">
    <source>
        <dbReference type="EMBL" id="KAI0299134.1"/>
    </source>
</evidence>
<protein>
    <submittedName>
        <fullName evidence="2">Uncharacterized protein</fullName>
    </submittedName>
</protein>
<feature type="compositionally biased region" description="Basic and acidic residues" evidence="1">
    <location>
        <begin position="157"/>
        <end position="174"/>
    </location>
</feature>
<name>A0AAD4M4D7_9AGAM</name>
<evidence type="ECO:0000313" key="3">
    <source>
        <dbReference type="Proteomes" id="UP001203297"/>
    </source>
</evidence>
<accession>A0AAD4M4D7</accession>
<keyword evidence="3" id="KW-1185">Reference proteome</keyword>
<feature type="region of interest" description="Disordered" evidence="1">
    <location>
        <begin position="101"/>
        <end position="174"/>
    </location>
</feature>
<comment type="caution">
    <text evidence="2">The sequence shown here is derived from an EMBL/GenBank/DDBJ whole genome shotgun (WGS) entry which is preliminary data.</text>
</comment>
<dbReference type="EMBL" id="WTXG01000024">
    <property type="protein sequence ID" value="KAI0299134.1"/>
    <property type="molecule type" value="Genomic_DNA"/>
</dbReference>
<organism evidence="2 3">
    <name type="scientific">Multifurca ochricompacta</name>
    <dbReference type="NCBI Taxonomy" id="376703"/>
    <lineage>
        <taxon>Eukaryota</taxon>
        <taxon>Fungi</taxon>
        <taxon>Dikarya</taxon>
        <taxon>Basidiomycota</taxon>
        <taxon>Agaricomycotina</taxon>
        <taxon>Agaricomycetes</taxon>
        <taxon>Russulales</taxon>
        <taxon>Russulaceae</taxon>
        <taxon>Multifurca</taxon>
    </lineage>
</organism>
<dbReference type="AlphaFoldDB" id="A0AAD4M4D7"/>
<proteinExistence type="predicted"/>
<feature type="compositionally biased region" description="Basic and acidic residues" evidence="1">
    <location>
        <begin position="104"/>
        <end position="116"/>
    </location>
</feature>
<feature type="region of interest" description="Disordered" evidence="1">
    <location>
        <begin position="41"/>
        <end position="71"/>
    </location>
</feature>
<feature type="compositionally biased region" description="Basic and acidic residues" evidence="1">
    <location>
        <begin position="56"/>
        <end position="66"/>
    </location>
</feature>